<name>A0A2G6MTE1_9BACT</name>
<dbReference type="Proteomes" id="UP000231203">
    <property type="component" value="Unassembled WGS sequence"/>
</dbReference>
<dbReference type="InterPro" id="IPR028098">
    <property type="entry name" value="Glyco_trans_4-like_N"/>
</dbReference>
<accession>A0A2G6MTE1</accession>
<proteinExistence type="predicted"/>
<dbReference type="Pfam" id="PF00534">
    <property type="entry name" value="Glycos_transf_1"/>
    <property type="match status" value="1"/>
</dbReference>
<dbReference type="AlphaFoldDB" id="A0A2G6MTE1"/>
<dbReference type="EMBL" id="PDTI01000009">
    <property type="protein sequence ID" value="PIE63363.1"/>
    <property type="molecule type" value="Genomic_DNA"/>
</dbReference>
<dbReference type="Gene3D" id="3.40.50.2000">
    <property type="entry name" value="Glycogen Phosphorylase B"/>
    <property type="match status" value="2"/>
</dbReference>
<dbReference type="SUPFAM" id="SSF53756">
    <property type="entry name" value="UDP-Glycosyltransferase/glycogen phosphorylase"/>
    <property type="match status" value="1"/>
</dbReference>
<dbReference type="GO" id="GO:0009103">
    <property type="term" value="P:lipopolysaccharide biosynthetic process"/>
    <property type="evidence" value="ECO:0007669"/>
    <property type="project" value="TreeGrafter"/>
</dbReference>
<sequence>MNTFYKIIHTSSRMRWGNREKRILCESLWMKENGHQVIIITPEDTPLFKKAKQNRLRVYPISFKPLAGIGEYGRLKQIFAGEHPFVVNAHGRRDAKLSLKAAQITDVPCRIIFRHNGKRVKRTRFNKKMYNTLCHYVFTTSQDSTTYLKQTFSLSDMHIFSIPDGIAMPDAAPDNTAKNTARQKLANTLGLAKETRFIGVFGKIDSQSMRQVCKTAEQLNRHFPTHHLLIPAVPKNQDSIDGKTSPRVHMLPLTEKNSPSFYLSLDCCIYFSHPKNFYQGVPLEITGAMAFLCPVIGPDTPGIRDILIEDKTGKIFHPKQSESVLEIIRWILNTPHTVQTLTHAARALVEKQYTMDAMGRTILRIYRLHQVKMNRQFQTNAYEINPV</sequence>
<dbReference type="GO" id="GO:0016757">
    <property type="term" value="F:glycosyltransferase activity"/>
    <property type="evidence" value="ECO:0007669"/>
    <property type="project" value="InterPro"/>
</dbReference>
<dbReference type="CDD" id="cd03801">
    <property type="entry name" value="GT4_PimA-like"/>
    <property type="match status" value="1"/>
</dbReference>
<evidence type="ECO:0000256" key="1">
    <source>
        <dbReference type="ARBA" id="ARBA00022679"/>
    </source>
</evidence>
<evidence type="ECO:0000313" key="4">
    <source>
        <dbReference type="EMBL" id="PIE63363.1"/>
    </source>
</evidence>
<gene>
    <name evidence="4" type="ORF">CSA25_00810</name>
</gene>
<feature type="domain" description="Glycosyltransferase subfamily 4-like N-terminal" evidence="3">
    <location>
        <begin position="30"/>
        <end position="166"/>
    </location>
</feature>
<dbReference type="InterPro" id="IPR001296">
    <property type="entry name" value="Glyco_trans_1"/>
</dbReference>
<feature type="domain" description="Glycosyl transferase family 1" evidence="2">
    <location>
        <begin position="248"/>
        <end position="346"/>
    </location>
</feature>
<dbReference type="Pfam" id="PF13439">
    <property type="entry name" value="Glyco_transf_4"/>
    <property type="match status" value="1"/>
</dbReference>
<dbReference type="PANTHER" id="PTHR46401:SF2">
    <property type="entry name" value="GLYCOSYLTRANSFERASE WBBK-RELATED"/>
    <property type="match status" value="1"/>
</dbReference>
<reference evidence="4 5" key="1">
    <citation type="submission" date="2017-10" db="EMBL/GenBank/DDBJ databases">
        <title>Novel microbial diversity and functional potential in the marine mammal oral microbiome.</title>
        <authorList>
            <person name="Dudek N.K."/>
            <person name="Sun C.L."/>
            <person name="Burstein D."/>
            <person name="Kantor R.S."/>
            <person name="Aliaga Goltsman D.S."/>
            <person name="Bik E.M."/>
            <person name="Thomas B.C."/>
            <person name="Banfield J.F."/>
            <person name="Relman D.A."/>
        </authorList>
    </citation>
    <scope>NUCLEOTIDE SEQUENCE [LARGE SCALE GENOMIC DNA]</scope>
    <source>
        <strain evidence="4">DOLJORAL78_47_202</strain>
    </source>
</reference>
<evidence type="ECO:0000313" key="5">
    <source>
        <dbReference type="Proteomes" id="UP000231203"/>
    </source>
</evidence>
<protein>
    <submittedName>
        <fullName evidence="4">Glycosyltransferase</fullName>
    </submittedName>
</protein>
<dbReference type="PANTHER" id="PTHR46401">
    <property type="entry name" value="GLYCOSYLTRANSFERASE WBBK-RELATED"/>
    <property type="match status" value="1"/>
</dbReference>
<evidence type="ECO:0000259" key="3">
    <source>
        <dbReference type="Pfam" id="PF13439"/>
    </source>
</evidence>
<organism evidence="4 5">
    <name type="scientific">Desulfobacter postgatei</name>
    <dbReference type="NCBI Taxonomy" id="2293"/>
    <lineage>
        <taxon>Bacteria</taxon>
        <taxon>Pseudomonadati</taxon>
        <taxon>Thermodesulfobacteriota</taxon>
        <taxon>Desulfobacteria</taxon>
        <taxon>Desulfobacterales</taxon>
        <taxon>Desulfobacteraceae</taxon>
        <taxon>Desulfobacter</taxon>
    </lineage>
</organism>
<keyword evidence="1 4" id="KW-0808">Transferase</keyword>
<comment type="caution">
    <text evidence="4">The sequence shown here is derived from an EMBL/GenBank/DDBJ whole genome shotgun (WGS) entry which is preliminary data.</text>
</comment>
<evidence type="ECO:0000259" key="2">
    <source>
        <dbReference type="Pfam" id="PF00534"/>
    </source>
</evidence>